<dbReference type="NCBIfam" id="TIGR03825">
    <property type="entry name" value="FliH_bacil"/>
    <property type="match status" value="1"/>
</dbReference>
<evidence type="ECO:0000313" key="12">
    <source>
        <dbReference type="Proteomes" id="UP000256977"/>
    </source>
</evidence>
<dbReference type="Pfam" id="PF02108">
    <property type="entry name" value="FliH"/>
    <property type="match status" value="1"/>
</dbReference>
<dbReference type="InterPro" id="IPR022524">
    <property type="entry name" value="FliH_Bacilli"/>
</dbReference>
<evidence type="ECO:0000256" key="3">
    <source>
        <dbReference type="ARBA" id="ARBA00022448"/>
    </source>
</evidence>
<proteinExistence type="inferred from homology"/>
<dbReference type="AlphaFoldDB" id="A0A3D9KJR7"/>
<evidence type="ECO:0000256" key="5">
    <source>
        <dbReference type="ARBA" id="ARBA00022927"/>
    </source>
</evidence>
<keyword evidence="5" id="KW-0653">Protein transport</keyword>
<dbReference type="GO" id="GO:0015031">
    <property type="term" value="P:protein transport"/>
    <property type="evidence" value="ECO:0007669"/>
    <property type="project" value="UniProtKB-KW"/>
</dbReference>
<evidence type="ECO:0000256" key="7">
    <source>
        <dbReference type="NCBIfam" id="TIGR03825"/>
    </source>
</evidence>
<dbReference type="InterPro" id="IPR018035">
    <property type="entry name" value="Flagellar_FliH/T3SS_HrpE"/>
</dbReference>
<feature type="domain" description="Flagellar assembly protein FliH/Type III secretion system HrpE" evidence="10">
    <location>
        <begin position="138"/>
        <end position="258"/>
    </location>
</feature>
<evidence type="ECO:0000256" key="6">
    <source>
        <dbReference type="ARBA" id="ARBA00023225"/>
    </source>
</evidence>
<gene>
    <name evidence="11" type="ORF">DFP98_103252</name>
</gene>
<evidence type="ECO:0000259" key="10">
    <source>
        <dbReference type="Pfam" id="PF02108"/>
    </source>
</evidence>
<comment type="function">
    <text evidence="1">Needed for flagellar regrowth and assembly.</text>
</comment>
<evidence type="ECO:0000256" key="9">
    <source>
        <dbReference type="SAM" id="MobiDB-lite"/>
    </source>
</evidence>
<name>A0A3D9KJR7_9BACL</name>
<organism evidence="11 12">
    <name type="scientific">Cohnella phaseoli</name>
    <dbReference type="NCBI Taxonomy" id="456490"/>
    <lineage>
        <taxon>Bacteria</taxon>
        <taxon>Bacillati</taxon>
        <taxon>Bacillota</taxon>
        <taxon>Bacilli</taxon>
        <taxon>Bacillales</taxon>
        <taxon>Paenibacillaceae</taxon>
        <taxon>Cohnella</taxon>
    </lineage>
</organism>
<keyword evidence="11" id="KW-0966">Cell projection</keyword>
<keyword evidence="3" id="KW-0813">Transport</keyword>
<dbReference type="GO" id="GO:0005829">
    <property type="term" value="C:cytosol"/>
    <property type="evidence" value="ECO:0007669"/>
    <property type="project" value="TreeGrafter"/>
</dbReference>
<keyword evidence="4" id="KW-1005">Bacterial flagellum biogenesis</keyword>
<keyword evidence="12" id="KW-1185">Reference proteome</keyword>
<protein>
    <recommendedName>
        <fullName evidence="7">Flagellar assembly protein FliH</fullName>
    </recommendedName>
</protein>
<dbReference type="EMBL" id="QRDZ01000003">
    <property type="protein sequence ID" value="RED86397.1"/>
    <property type="molecule type" value="Genomic_DNA"/>
</dbReference>
<dbReference type="Proteomes" id="UP000256977">
    <property type="component" value="Unassembled WGS sequence"/>
</dbReference>
<comment type="caution">
    <text evidence="11">The sequence shown here is derived from an EMBL/GenBank/DDBJ whole genome shotgun (WGS) entry which is preliminary data.</text>
</comment>
<feature type="coiled-coil region" evidence="8">
    <location>
        <begin position="57"/>
        <end position="88"/>
    </location>
</feature>
<accession>A0A3D9KJR7</accession>
<dbReference type="OrthoDB" id="19020at2"/>
<sequence length="280" mass="31035">MSNLIKSSHVVSLDDLKRLELIQRTAPVSQNISGSGMDGEGNQTLDVETQTLKERIIADAEQTAEQIMQQAKADAAELRAAVERDAESWWQSRREEDDRIREEASRQGHEEGYRAGALEAEEQLKLQYEERLREAEAIVIQAYAAKESIITEGEVFLVELSCTIAEKIVQSQLEQAPEMSKALFEKALSRRKEQGVIVLCVSPSQFAYVQAAKDELALALDAQAELQVVPDASIKEGGCIVRSPFGSIDARVDTQLEAIREQLLRVAAHRSEEGEPYGAP</sequence>
<evidence type="ECO:0000256" key="2">
    <source>
        <dbReference type="ARBA" id="ARBA00006602"/>
    </source>
</evidence>
<keyword evidence="11" id="KW-0282">Flagellum</keyword>
<comment type="similarity">
    <text evidence="2">Belongs to the FliH family.</text>
</comment>
<evidence type="ECO:0000256" key="1">
    <source>
        <dbReference type="ARBA" id="ARBA00003041"/>
    </source>
</evidence>
<dbReference type="InterPro" id="IPR051472">
    <property type="entry name" value="T3SS_Stator/FliH"/>
</dbReference>
<reference evidence="11 12" key="1">
    <citation type="submission" date="2018-07" db="EMBL/GenBank/DDBJ databases">
        <title>Genomic Encyclopedia of Type Strains, Phase III (KMG-III): the genomes of soil and plant-associated and newly described type strains.</title>
        <authorList>
            <person name="Whitman W."/>
        </authorList>
    </citation>
    <scope>NUCLEOTIDE SEQUENCE [LARGE SCALE GENOMIC DNA]</scope>
    <source>
        <strain evidence="11 12">CECT 7287</strain>
    </source>
</reference>
<dbReference type="RefSeq" id="WP_116059515.1">
    <property type="nucleotide sequence ID" value="NZ_QRDZ01000003.1"/>
</dbReference>
<keyword evidence="8" id="KW-0175">Coiled coil</keyword>
<dbReference type="PANTHER" id="PTHR34982:SF1">
    <property type="entry name" value="FLAGELLAR ASSEMBLY PROTEIN FLIH"/>
    <property type="match status" value="1"/>
</dbReference>
<evidence type="ECO:0000256" key="4">
    <source>
        <dbReference type="ARBA" id="ARBA00022795"/>
    </source>
</evidence>
<feature type="region of interest" description="Disordered" evidence="9">
    <location>
        <begin position="91"/>
        <end position="110"/>
    </location>
</feature>
<dbReference type="PANTHER" id="PTHR34982">
    <property type="entry name" value="YOP PROTEINS TRANSLOCATION PROTEIN L"/>
    <property type="match status" value="1"/>
</dbReference>
<keyword evidence="6" id="KW-1006">Bacterial flagellum protein export</keyword>
<evidence type="ECO:0000256" key="8">
    <source>
        <dbReference type="SAM" id="Coils"/>
    </source>
</evidence>
<evidence type="ECO:0000313" key="11">
    <source>
        <dbReference type="EMBL" id="RED86397.1"/>
    </source>
</evidence>
<keyword evidence="11" id="KW-0969">Cilium</keyword>
<dbReference type="GO" id="GO:0044781">
    <property type="term" value="P:bacterial-type flagellum organization"/>
    <property type="evidence" value="ECO:0007669"/>
    <property type="project" value="UniProtKB-KW"/>
</dbReference>